<proteinExistence type="predicted"/>
<dbReference type="RefSeq" id="WP_081163577.1">
    <property type="nucleotide sequence ID" value="NZ_LWBP01000089.1"/>
</dbReference>
<feature type="signal peptide" evidence="1">
    <location>
        <begin position="1"/>
        <end position="20"/>
    </location>
</feature>
<keyword evidence="3" id="KW-1185">Reference proteome</keyword>
<dbReference type="EMBL" id="LWBP01000089">
    <property type="protein sequence ID" value="OQP64586.1"/>
    <property type="molecule type" value="Genomic_DNA"/>
</dbReference>
<dbReference type="Proteomes" id="UP000192276">
    <property type="component" value="Unassembled WGS sequence"/>
</dbReference>
<comment type="caution">
    <text evidence="2">The sequence shown here is derived from an EMBL/GenBank/DDBJ whole genome shotgun (WGS) entry which is preliminary data.</text>
</comment>
<gene>
    <name evidence="2" type="ORF">A4R26_16185</name>
</gene>
<name>A0A1V9G295_9BACT</name>
<evidence type="ECO:0008006" key="4">
    <source>
        <dbReference type="Google" id="ProtNLM"/>
    </source>
</evidence>
<accession>A0A1V9G295</accession>
<organism evidence="2 3">
    <name type="scientific">Niastella populi</name>
    <dbReference type="NCBI Taxonomy" id="550983"/>
    <lineage>
        <taxon>Bacteria</taxon>
        <taxon>Pseudomonadati</taxon>
        <taxon>Bacteroidota</taxon>
        <taxon>Chitinophagia</taxon>
        <taxon>Chitinophagales</taxon>
        <taxon>Chitinophagaceae</taxon>
        <taxon>Niastella</taxon>
    </lineage>
</organism>
<evidence type="ECO:0000313" key="3">
    <source>
        <dbReference type="Proteomes" id="UP000192276"/>
    </source>
</evidence>
<reference evidence="3" key="1">
    <citation type="submission" date="2016-04" db="EMBL/GenBank/DDBJ databases">
        <authorList>
            <person name="Chen L."/>
            <person name="Zhuang W."/>
            <person name="Wang G."/>
        </authorList>
    </citation>
    <scope>NUCLEOTIDE SEQUENCE [LARGE SCALE GENOMIC DNA]</scope>
    <source>
        <strain evidence="3">208</strain>
    </source>
</reference>
<evidence type="ECO:0000313" key="2">
    <source>
        <dbReference type="EMBL" id="OQP64586.1"/>
    </source>
</evidence>
<feature type="chain" id="PRO_5012280349" description="Outer membrane protein beta-barrel domain-containing protein" evidence="1">
    <location>
        <begin position="21"/>
        <end position="314"/>
    </location>
</feature>
<protein>
    <recommendedName>
        <fullName evidence="4">Outer membrane protein beta-barrel domain-containing protein</fullName>
    </recommendedName>
</protein>
<sequence>MRKAALTGLVFVACAFATNAQLSVTPRVGIEQAFTCVKYNNTSRINPMSANFSPQVGLRADYLFNKRHGPFVGLASNRSLVTYEFTNPETGDKEFSSSNGDWKLRLEAGYQVSSKAIALGKHSKAKTAPVKAGNPCAARKMMMAQAAAAKKPVMNMRIQPFVGMAFVPDPQTAITSIMRSNETVYQYSAGNWTSAFMTGVNLAFAKGDVNKYVVGIQYLRGIGNLNNESLTTPLDGKELNTQLSSSASAWNITVGMPLNFTKSKPVAQKAGAPQKPAPAMQKVIVQPKQTPAAAPAEKPKKSCGYYQKRCGRSM</sequence>
<keyword evidence="1" id="KW-0732">Signal</keyword>
<dbReference type="AlphaFoldDB" id="A0A1V9G295"/>
<evidence type="ECO:0000256" key="1">
    <source>
        <dbReference type="SAM" id="SignalP"/>
    </source>
</evidence>
<dbReference type="OrthoDB" id="648560at2"/>